<dbReference type="Proteomes" id="UP000231493">
    <property type="component" value="Unassembled WGS sequence"/>
</dbReference>
<dbReference type="NCBIfam" id="NF033559">
    <property type="entry name" value="transpos_IS1634"/>
    <property type="match status" value="1"/>
</dbReference>
<gene>
    <name evidence="2" type="ORF">COZ58_04515</name>
</gene>
<name>A0A2M7K826_9BACT</name>
<reference evidence="3" key="1">
    <citation type="submission" date="2017-09" db="EMBL/GenBank/DDBJ databases">
        <title>Depth-based differentiation of microbial function through sediment-hosted aquifers and enrichment of novel symbionts in the deep terrestrial subsurface.</title>
        <authorList>
            <person name="Probst A.J."/>
            <person name="Ladd B."/>
            <person name="Jarett J.K."/>
            <person name="Geller-Mcgrath D.E."/>
            <person name="Sieber C.M."/>
            <person name="Emerson J.B."/>
            <person name="Anantharaman K."/>
            <person name="Thomas B.C."/>
            <person name="Malmstrom R."/>
            <person name="Stieglmeier M."/>
            <person name="Klingl A."/>
            <person name="Woyke T."/>
            <person name="Ryan C.M."/>
            <person name="Banfield J.F."/>
        </authorList>
    </citation>
    <scope>NUCLEOTIDE SEQUENCE [LARGE SCALE GENOMIC DNA]</scope>
</reference>
<dbReference type="GO" id="GO:0004803">
    <property type="term" value="F:transposase activity"/>
    <property type="evidence" value="ECO:0007669"/>
    <property type="project" value="InterPro"/>
</dbReference>
<evidence type="ECO:0000259" key="1">
    <source>
        <dbReference type="Pfam" id="PF01609"/>
    </source>
</evidence>
<dbReference type="SUPFAM" id="SSF53098">
    <property type="entry name" value="Ribonuclease H-like"/>
    <property type="match status" value="1"/>
</dbReference>
<evidence type="ECO:0000313" key="3">
    <source>
        <dbReference type="Proteomes" id="UP000231493"/>
    </source>
</evidence>
<dbReference type="InterPro" id="IPR047654">
    <property type="entry name" value="IS1634_transpos"/>
</dbReference>
<dbReference type="InterPro" id="IPR012337">
    <property type="entry name" value="RNaseH-like_sf"/>
</dbReference>
<dbReference type="InterPro" id="IPR002559">
    <property type="entry name" value="Transposase_11"/>
</dbReference>
<dbReference type="GO" id="GO:0003677">
    <property type="term" value="F:DNA binding"/>
    <property type="evidence" value="ECO:0007669"/>
    <property type="project" value="InterPro"/>
</dbReference>
<accession>A0A2M7K826</accession>
<organism evidence="2 3">
    <name type="scientific">Candidatus Infernicultor aquiphilus</name>
    <dbReference type="NCBI Taxonomy" id="1805029"/>
    <lineage>
        <taxon>Bacteria</taxon>
        <taxon>Pseudomonadati</taxon>
        <taxon>Atribacterota</taxon>
        <taxon>Candidatus Phoenicimicrobiia</taxon>
        <taxon>Candidatus Pheonicimicrobiales</taxon>
        <taxon>Candidatus Phoenicimicrobiaceae</taxon>
        <taxon>Candidatus Infernicultor</taxon>
    </lineage>
</organism>
<evidence type="ECO:0000313" key="2">
    <source>
        <dbReference type="EMBL" id="PIX34285.1"/>
    </source>
</evidence>
<dbReference type="PANTHER" id="PTHR34614">
    <property type="match status" value="1"/>
</dbReference>
<sequence>MFIKITKSGQYEYAYLVRSYREDNNTKHEYLFNLGRVDQIKNNPSFQNLAKRLLELSQAKDMVSLDNFSEAQIVNWGYMVYKKIWKEFELDKILNKLSSRKTQFNLNDNSFLMAIQHLLEPKSKLSTYTHQNRYLGLPEIKLQHLYRSLDLLSESKEVLEEKIFFKNRNLFNMQVDVVFYDVTTFSFESVRKDSLRDFGFSKDAKFKEVQVVMGLLIDREGRPIGYDLFPGNTFEGKTLEVALQKLEKRFGIRKVIIVADKGINSKINLKKITDRGYDYILASRIKNLKKDIRQKIFKDDYQERGEISYKVISYINKIKEANQIYELPEELIITYSPQRAQKDRADRERLIKKARSLLQNKSYINASNKRGGKKYLKSSREVNWVLDEEAIKKDEMFDGYYAIQTSEKNLKPQDILAAYHHLWKIEESFRLMKTTLEVRPVFHWTEPRIKGHFVICFLAFLLERTLESKLKRAHLAATPPQIREALNSMNFAEVKIKQK</sequence>
<dbReference type="GO" id="GO:0006313">
    <property type="term" value="P:DNA transposition"/>
    <property type="evidence" value="ECO:0007669"/>
    <property type="project" value="InterPro"/>
</dbReference>
<dbReference type="EMBL" id="PFIP01000088">
    <property type="protein sequence ID" value="PIX34285.1"/>
    <property type="molecule type" value="Genomic_DNA"/>
</dbReference>
<dbReference type="AlphaFoldDB" id="A0A2M7K826"/>
<feature type="domain" description="Transposase IS4-like" evidence="1">
    <location>
        <begin position="177"/>
        <end position="461"/>
    </location>
</feature>
<proteinExistence type="predicted"/>
<feature type="non-terminal residue" evidence="2">
    <location>
        <position position="499"/>
    </location>
</feature>
<comment type="caution">
    <text evidence="2">The sequence shown here is derived from an EMBL/GenBank/DDBJ whole genome shotgun (WGS) entry which is preliminary data.</text>
</comment>
<protein>
    <submittedName>
        <fullName evidence="2">IS1634 family transposase</fullName>
    </submittedName>
</protein>
<dbReference type="Pfam" id="PF01609">
    <property type="entry name" value="DDE_Tnp_1"/>
    <property type="match status" value="1"/>
</dbReference>
<dbReference type="PANTHER" id="PTHR34614:SF2">
    <property type="entry name" value="TRANSPOSASE IS4-LIKE DOMAIN-CONTAINING PROTEIN"/>
    <property type="match status" value="1"/>
</dbReference>